<comment type="pathway">
    <text evidence="1 5">Purine metabolism; 7-cyano-7-deazaguanine biosynthesis.</text>
</comment>
<gene>
    <name evidence="8" type="primary">queD</name>
    <name evidence="8" type="ORF">IAD41_07515</name>
</gene>
<dbReference type="InterPro" id="IPR038418">
    <property type="entry name" value="6-PTP_synth/QueD_sf"/>
</dbReference>
<dbReference type="PANTHER" id="PTHR12589:SF8">
    <property type="entry name" value="6-CARBOXY-5,6,7,8-TETRAHYDROPTERIN SYNTHASE"/>
    <property type="match status" value="1"/>
</dbReference>
<dbReference type="GO" id="GO:0046872">
    <property type="term" value="F:metal ion binding"/>
    <property type="evidence" value="ECO:0007669"/>
    <property type="project" value="UniProtKB-KW"/>
</dbReference>
<evidence type="ECO:0000313" key="9">
    <source>
        <dbReference type="Proteomes" id="UP000824139"/>
    </source>
</evidence>
<comment type="caution">
    <text evidence="8">The sequence shown here is derived from an EMBL/GenBank/DDBJ whole genome shotgun (WGS) entry which is preliminary data.</text>
</comment>
<sequence length="120" mass="13919">MYEIKTQAFFSAAHHLLNYDGECENQHGHNWMVEVFVKGETLDKSNILIDYKVLKRELNAVLDLLDHKDVNELPAFKNESPSSEMIAAFIYSKLKERVVQLSKVSVWETQTSCASYYEEE</sequence>
<keyword evidence="5 7" id="KW-0862">Zinc</keyword>
<dbReference type="Pfam" id="PF01242">
    <property type="entry name" value="PTPS"/>
    <property type="match status" value="1"/>
</dbReference>
<evidence type="ECO:0000256" key="3">
    <source>
        <dbReference type="ARBA" id="ARBA00018141"/>
    </source>
</evidence>
<comment type="cofactor">
    <cofactor evidence="5 7">
        <name>Zn(2+)</name>
        <dbReference type="ChEBI" id="CHEBI:29105"/>
    </cofactor>
    <text evidence="5 7">Binds 1 zinc ion per subunit.</text>
</comment>
<feature type="active site" description="Charge relay system" evidence="6">
    <location>
        <position position="108"/>
    </location>
</feature>
<keyword evidence="5" id="KW-0456">Lyase</keyword>
<evidence type="ECO:0000256" key="2">
    <source>
        <dbReference type="ARBA" id="ARBA00008900"/>
    </source>
</evidence>
<dbReference type="PANTHER" id="PTHR12589">
    <property type="entry name" value="PYRUVOYL TETRAHYDROBIOPTERIN SYNTHASE"/>
    <property type="match status" value="1"/>
</dbReference>
<dbReference type="PIRSF" id="PIRSF006113">
    <property type="entry name" value="PTP_synth"/>
    <property type="match status" value="1"/>
</dbReference>
<keyword evidence="5 7" id="KW-0479">Metal-binding</keyword>
<feature type="active site" description="Proton acceptor" evidence="6">
    <location>
        <position position="23"/>
    </location>
</feature>
<reference evidence="8" key="1">
    <citation type="submission" date="2020-10" db="EMBL/GenBank/DDBJ databases">
        <authorList>
            <person name="Gilroy R."/>
        </authorList>
    </citation>
    <scope>NUCLEOTIDE SEQUENCE</scope>
    <source>
        <strain evidence="8">CHK152-2994</strain>
    </source>
</reference>
<dbReference type="GO" id="GO:0070497">
    <property type="term" value="F:6-carboxytetrahydropterin synthase activity"/>
    <property type="evidence" value="ECO:0007669"/>
    <property type="project" value="UniProtKB-EC"/>
</dbReference>
<dbReference type="NCBIfam" id="TIGR03367">
    <property type="entry name" value="queuosine_QueD"/>
    <property type="match status" value="1"/>
</dbReference>
<dbReference type="EC" id="4.-.-.-" evidence="5"/>
<evidence type="ECO:0000256" key="6">
    <source>
        <dbReference type="PIRSR" id="PIRSR006113-1"/>
    </source>
</evidence>
<dbReference type="InterPro" id="IPR007115">
    <property type="entry name" value="6-PTP_synth/QueD"/>
</dbReference>
<protein>
    <recommendedName>
        <fullName evidence="3 5">6-carboxy-5,6,7,8-tetrahydropterin synthase</fullName>
        <ecNumber evidence="5">4.-.-.-</ecNumber>
    </recommendedName>
</protein>
<dbReference type="AlphaFoldDB" id="A0A9D1FWR0"/>
<dbReference type="GO" id="GO:0008616">
    <property type="term" value="P:tRNA queuosine(34) biosynthetic process"/>
    <property type="evidence" value="ECO:0007669"/>
    <property type="project" value="UniProtKB-KW"/>
</dbReference>
<proteinExistence type="inferred from homology"/>
<organism evidence="8 9">
    <name type="scientific">Candidatus Scatenecus faecavium</name>
    <dbReference type="NCBI Taxonomy" id="2840915"/>
    <lineage>
        <taxon>Bacteria</taxon>
        <taxon>Candidatus Scatenecus</taxon>
    </lineage>
</organism>
<evidence type="ECO:0000313" key="8">
    <source>
        <dbReference type="EMBL" id="HIS83435.1"/>
    </source>
</evidence>
<feature type="active site" description="Charge relay system" evidence="6">
    <location>
        <position position="67"/>
    </location>
</feature>
<name>A0A9D1FWR0_9BACT</name>
<evidence type="ECO:0000256" key="5">
    <source>
        <dbReference type="PIRNR" id="PIRNR006113"/>
    </source>
</evidence>
<feature type="binding site" evidence="7">
    <location>
        <position position="14"/>
    </location>
    <ligand>
        <name>Zn(2+)</name>
        <dbReference type="ChEBI" id="CHEBI:29105"/>
    </ligand>
</feature>
<keyword evidence="5" id="KW-0671">Queuosine biosynthesis</keyword>
<evidence type="ECO:0000256" key="4">
    <source>
        <dbReference type="ARBA" id="ARBA00048807"/>
    </source>
</evidence>
<feature type="binding site" evidence="7">
    <location>
        <position position="29"/>
    </location>
    <ligand>
        <name>Zn(2+)</name>
        <dbReference type="ChEBI" id="CHEBI:29105"/>
    </ligand>
</feature>
<dbReference type="Proteomes" id="UP000824139">
    <property type="component" value="Unassembled WGS sequence"/>
</dbReference>
<dbReference type="Gene3D" id="3.30.479.10">
    <property type="entry name" value="6-pyruvoyl tetrahydropterin synthase/QueD"/>
    <property type="match status" value="1"/>
</dbReference>
<accession>A0A9D1FWR0</accession>
<dbReference type="SUPFAM" id="SSF55620">
    <property type="entry name" value="Tetrahydrobiopterin biosynthesis enzymes-like"/>
    <property type="match status" value="1"/>
</dbReference>
<reference evidence="8" key="2">
    <citation type="journal article" date="2021" name="PeerJ">
        <title>Extensive microbial diversity within the chicken gut microbiome revealed by metagenomics and culture.</title>
        <authorList>
            <person name="Gilroy R."/>
            <person name="Ravi A."/>
            <person name="Getino M."/>
            <person name="Pursley I."/>
            <person name="Horton D.L."/>
            <person name="Alikhan N.F."/>
            <person name="Baker D."/>
            <person name="Gharbi K."/>
            <person name="Hall N."/>
            <person name="Watson M."/>
            <person name="Adriaenssens E.M."/>
            <person name="Foster-Nyarko E."/>
            <person name="Jarju S."/>
            <person name="Secka A."/>
            <person name="Antonio M."/>
            <person name="Oren A."/>
            <person name="Chaudhuri R.R."/>
            <person name="La Ragione R."/>
            <person name="Hildebrand F."/>
            <person name="Pallen M.J."/>
        </authorList>
    </citation>
    <scope>NUCLEOTIDE SEQUENCE</scope>
    <source>
        <strain evidence="8">CHK152-2994</strain>
    </source>
</reference>
<evidence type="ECO:0000256" key="7">
    <source>
        <dbReference type="PIRSR" id="PIRSR006113-2"/>
    </source>
</evidence>
<evidence type="ECO:0000256" key="1">
    <source>
        <dbReference type="ARBA" id="ARBA00005061"/>
    </source>
</evidence>
<dbReference type="EMBL" id="DVJO01000165">
    <property type="protein sequence ID" value="HIS83435.1"/>
    <property type="molecule type" value="Genomic_DNA"/>
</dbReference>
<comment type="catalytic activity">
    <reaction evidence="4 5">
        <text>7,8-dihydroneopterin 3'-triphosphate + H2O = 6-carboxy-5,6,7,8-tetrahydropterin + triphosphate + acetaldehyde + 2 H(+)</text>
        <dbReference type="Rhea" id="RHEA:27966"/>
        <dbReference type="ChEBI" id="CHEBI:15343"/>
        <dbReference type="ChEBI" id="CHEBI:15377"/>
        <dbReference type="ChEBI" id="CHEBI:15378"/>
        <dbReference type="ChEBI" id="CHEBI:18036"/>
        <dbReference type="ChEBI" id="CHEBI:58462"/>
        <dbReference type="ChEBI" id="CHEBI:61032"/>
        <dbReference type="EC" id="4.1.2.50"/>
    </reaction>
</comment>
<comment type="similarity">
    <text evidence="2 5">Belongs to the PTPS family. QueD subfamily.</text>
</comment>
<feature type="binding site" evidence="7">
    <location>
        <position position="27"/>
    </location>
    <ligand>
        <name>Zn(2+)</name>
        <dbReference type="ChEBI" id="CHEBI:29105"/>
    </ligand>
</feature>